<protein>
    <recommendedName>
        <fullName evidence="4">Transmembrane protein</fullName>
    </recommendedName>
</protein>
<dbReference type="RefSeq" id="WP_003919731.1">
    <property type="nucleotide sequence ID" value="NZ_AP022314.1"/>
</dbReference>
<name>A0AAD1H5B7_MYCXE</name>
<evidence type="ECO:0000313" key="2">
    <source>
        <dbReference type="EMBL" id="BBU24525.1"/>
    </source>
</evidence>
<reference evidence="2 3" key="1">
    <citation type="submission" date="2019-12" db="EMBL/GenBank/DDBJ databases">
        <title>Complete genome sequence of Mycolicibacterium xenopi str. JCM15661T.</title>
        <authorList>
            <person name="Yoshida M."/>
            <person name="Fukano H."/>
            <person name="Asakura T."/>
            <person name="Hoshino Y."/>
        </authorList>
    </citation>
    <scope>NUCLEOTIDE SEQUENCE [LARGE SCALE GENOMIC DNA]</scope>
    <source>
        <strain evidence="2 3">JCM 15661T</strain>
    </source>
</reference>
<feature type="transmembrane region" description="Helical" evidence="1">
    <location>
        <begin position="12"/>
        <end position="38"/>
    </location>
</feature>
<sequence>MLLLGDGPEHGATILGVVAGVLVGYIGWLLAISIGAATTTVSRWSAVVLILSLVLAACAGWWGWRLRRRRNYPWAAFAFALPVLPVVLTLAVLSSTYL</sequence>
<proteinExistence type="predicted"/>
<keyword evidence="1" id="KW-1133">Transmembrane helix</keyword>
<evidence type="ECO:0000256" key="1">
    <source>
        <dbReference type="SAM" id="Phobius"/>
    </source>
</evidence>
<gene>
    <name evidence="2" type="ORF">MYXE_43150</name>
</gene>
<accession>A0AAD1H5B7</accession>
<dbReference type="KEGG" id="mxe:MYXE_43150"/>
<keyword evidence="1" id="KW-0472">Membrane</keyword>
<keyword evidence="1" id="KW-0812">Transmembrane</keyword>
<evidence type="ECO:0008006" key="4">
    <source>
        <dbReference type="Google" id="ProtNLM"/>
    </source>
</evidence>
<dbReference type="EMBL" id="AP022314">
    <property type="protein sequence ID" value="BBU24525.1"/>
    <property type="molecule type" value="Genomic_DNA"/>
</dbReference>
<feature type="transmembrane region" description="Helical" evidence="1">
    <location>
        <begin position="76"/>
        <end position="97"/>
    </location>
</feature>
<evidence type="ECO:0000313" key="3">
    <source>
        <dbReference type="Proteomes" id="UP000464624"/>
    </source>
</evidence>
<dbReference type="AlphaFoldDB" id="A0AAD1H5B7"/>
<organism evidence="2 3">
    <name type="scientific">Mycobacterium xenopi</name>
    <dbReference type="NCBI Taxonomy" id="1789"/>
    <lineage>
        <taxon>Bacteria</taxon>
        <taxon>Bacillati</taxon>
        <taxon>Actinomycetota</taxon>
        <taxon>Actinomycetes</taxon>
        <taxon>Mycobacteriales</taxon>
        <taxon>Mycobacteriaceae</taxon>
        <taxon>Mycobacterium</taxon>
    </lineage>
</organism>
<dbReference type="Proteomes" id="UP000464624">
    <property type="component" value="Chromosome"/>
</dbReference>
<feature type="transmembrane region" description="Helical" evidence="1">
    <location>
        <begin position="44"/>
        <end position="64"/>
    </location>
</feature>